<dbReference type="EMBL" id="BAABIM010000004">
    <property type="protein sequence ID" value="GAA4693834.1"/>
    <property type="molecule type" value="Genomic_DNA"/>
</dbReference>
<evidence type="ECO:0000313" key="4">
    <source>
        <dbReference type="Proteomes" id="UP001500621"/>
    </source>
</evidence>
<dbReference type="RefSeq" id="WP_345268234.1">
    <property type="nucleotide sequence ID" value="NZ_BAABIM010000004.1"/>
</dbReference>
<name>A0ABP8WSN3_9ACTN</name>
<dbReference type="Proteomes" id="UP001500621">
    <property type="component" value="Unassembled WGS sequence"/>
</dbReference>
<feature type="transmembrane region" description="Helical" evidence="2">
    <location>
        <begin position="45"/>
        <end position="66"/>
    </location>
</feature>
<comment type="caution">
    <text evidence="3">The sequence shown here is derived from an EMBL/GenBank/DDBJ whole genome shotgun (WGS) entry which is preliminary data.</text>
</comment>
<organism evidence="3 4">
    <name type="scientific">Nocardioides nanhaiensis</name>
    <dbReference type="NCBI Taxonomy" id="1476871"/>
    <lineage>
        <taxon>Bacteria</taxon>
        <taxon>Bacillati</taxon>
        <taxon>Actinomycetota</taxon>
        <taxon>Actinomycetes</taxon>
        <taxon>Propionibacteriales</taxon>
        <taxon>Nocardioidaceae</taxon>
        <taxon>Nocardioides</taxon>
    </lineage>
</organism>
<evidence type="ECO:0000256" key="1">
    <source>
        <dbReference type="SAM" id="MobiDB-lite"/>
    </source>
</evidence>
<keyword evidence="2" id="KW-0812">Transmembrane</keyword>
<keyword evidence="4" id="KW-1185">Reference proteome</keyword>
<reference evidence="4" key="1">
    <citation type="journal article" date="2019" name="Int. J. Syst. Evol. Microbiol.">
        <title>The Global Catalogue of Microorganisms (GCM) 10K type strain sequencing project: providing services to taxonomists for standard genome sequencing and annotation.</title>
        <authorList>
            <consortium name="The Broad Institute Genomics Platform"/>
            <consortium name="The Broad Institute Genome Sequencing Center for Infectious Disease"/>
            <person name="Wu L."/>
            <person name="Ma J."/>
        </authorList>
    </citation>
    <scope>NUCLEOTIDE SEQUENCE [LARGE SCALE GENOMIC DNA]</scope>
    <source>
        <strain evidence="4">JCM 18127</strain>
    </source>
</reference>
<keyword evidence="2" id="KW-0472">Membrane</keyword>
<keyword evidence="2" id="KW-1133">Transmembrane helix</keyword>
<accession>A0ABP8WSN3</accession>
<evidence type="ECO:0008006" key="5">
    <source>
        <dbReference type="Google" id="ProtNLM"/>
    </source>
</evidence>
<evidence type="ECO:0000313" key="3">
    <source>
        <dbReference type="EMBL" id="GAA4693834.1"/>
    </source>
</evidence>
<proteinExistence type="predicted"/>
<evidence type="ECO:0000256" key="2">
    <source>
        <dbReference type="SAM" id="Phobius"/>
    </source>
</evidence>
<feature type="region of interest" description="Disordered" evidence="1">
    <location>
        <begin position="1"/>
        <end position="29"/>
    </location>
</feature>
<protein>
    <recommendedName>
        <fullName evidence="5">DUF3566 domain-containing protein</fullName>
    </recommendedName>
</protein>
<feature type="transmembrane region" description="Helical" evidence="2">
    <location>
        <begin position="116"/>
        <end position="133"/>
    </location>
</feature>
<gene>
    <name evidence="3" type="ORF">GCM10023226_34760</name>
</gene>
<feature type="transmembrane region" description="Helical" evidence="2">
    <location>
        <begin position="73"/>
        <end position="96"/>
    </location>
</feature>
<sequence>MATPTAGKDSGTSKGTTAGKEKPAGKDYSSPGVDVARIRTVVARVVWAVFVVFALVLALAALLIALKANEENAFVEFIGGVPSGGGLAGSIDLGIFDLSNPIKAFDGENAATKTALFNYGIGAVVYLIVGRILERIIRA</sequence>